<reference evidence="6" key="1">
    <citation type="submission" date="2022-01" db="EMBL/GenBank/DDBJ databases">
        <title>Genome Sequence Resource for Two Populations of Ditylenchus destructor, the Migratory Endoparasitic Phytonematode.</title>
        <authorList>
            <person name="Zhang H."/>
            <person name="Lin R."/>
            <person name="Xie B."/>
        </authorList>
    </citation>
    <scope>NUCLEOTIDE SEQUENCE</scope>
    <source>
        <strain evidence="6">BazhouSP</strain>
    </source>
</reference>
<dbReference type="InterPro" id="IPR048564">
    <property type="entry name" value="CYNS_N"/>
</dbReference>
<evidence type="ECO:0000256" key="2">
    <source>
        <dbReference type="ARBA" id="ARBA00023239"/>
    </source>
</evidence>
<dbReference type="NCBIfam" id="NF002773">
    <property type="entry name" value="PRK02866.1"/>
    <property type="match status" value="1"/>
</dbReference>
<dbReference type="EMBL" id="JAKKPZ010000025">
    <property type="protein sequence ID" value="KAI1710531.1"/>
    <property type="molecule type" value="Genomic_DNA"/>
</dbReference>
<dbReference type="SUPFAM" id="SSF47413">
    <property type="entry name" value="lambda repressor-like DNA-binding domains"/>
    <property type="match status" value="1"/>
</dbReference>
<evidence type="ECO:0000313" key="7">
    <source>
        <dbReference type="EMBL" id="KAI1710531.1"/>
    </source>
</evidence>
<dbReference type="PANTHER" id="PTHR34186:SF2">
    <property type="entry name" value="CYANATE HYDRATASE"/>
    <property type="match status" value="1"/>
</dbReference>
<feature type="active site" evidence="3">
    <location>
        <position position="88"/>
    </location>
</feature>
<dbReference type="GO" id="GO:0005634">
    <property type="term" value="C:nucleus"/>
    <property type="evidence" value="ECO:0007669"/>
    <property type="project" value="UniProtKB-ARBA"/>
</dbReference>
<feature type="active site" evidence="3">
    <location>
        <position position="91"/>
    </location>
</feature>
<dbReference type="AlphaFoldDB" id="A0AAD4MHV0"/>
<comment type="catalytic activity">
    <reaction evidence="3">
        <text>cyanate + hydrogencarbonate + 3 H(+) = NH4(+) + 2 CO2</text>
        <dbReference type="Rhea" id="RHEA:11120"/>
        <dbReference type="ChEBI" id="CHEBI:15378"/>
        <dbReference type="ChEBI" id="CHEBI:16526"/>
        <dbReference type="ChEBI" id="CHEBI:17544"/>
        <dbReference type="ChEBI" id="CHEBI:28938"/>
        <dbReference type="ChEBI" id="CHEBI:29195"/>
        <dbReference type="EC" id="4.2.1.104"/>
    </reaction>
</comment>
<evidence type="ECO:0000313" key="6">
    <source>
        <dbReference type="EMBL" id="KAI1694552.1"/>
    </source>
</evidence>
<dbReference type="HAMAP" id="MF_00535">
    <property type="entry name" value="Cyanate_hydrat"/>
    <property type="match status" value="1"/>
</dbReference>
<dbReference type="InterPro" id="IPR010982">
    <property type="entry name" value="Lambda_DNA-bd_dom_sf"/>
</dbReference>
<dbReference type="Pfam" id="PF21291">
    <property type="entry name" value="CYNS_N"/>
    <property type="match status" value="1"/>
</dbReference>
<dbReference type="CDD" id="cd00559">
    <property type="entry name" value="Cyanase_C"/>
    <property type="match status" value="1"/>
</dbReference>
<gene>
    <name evidence="7" type="ORF">DdX_10589</name>
    <name evidence="6" type="ORF">DdX_20050</name>
</gene>
<evidence type="ECO:0000256" key="4">
    <source>
        <dbReference type="SAM" id="MobiDB-lite"/>
    </source>
</evidence>
<dbReference type="SUPFAM" id="SSF55234">
    <property type="entry name" value="Cyanase C-terminal domain"/>
    <property type="match status" value="1"/>
</dbReference>
<dbReference type="Proteomes" id="UP001201812">
    <property type="component" value="Unassembled WGS sequence"/>
</dbReference>
<dbReference type="Pfam" id="PF02560">
    <property type="entry name" value="Cyanate_lyase"/>
    <property type="match status" value="1"/>
</dbReference>
<feature type="compositionally biased region" description="Basic and acidic residues" evidence="4">
    <location>
        <begin position="230"/>
        <end position="249"/>
    </location>
</feature>
<keyword evidence="2 3" id="KW-0456">Lyase</keyword>
<dbReference type="EMBL" id="JAKKPZ010000496">
    <property type="protein sequence ID" value="KAI1694552.1"/>
    <property type="molecule type" value="Genomic_DNA"/>
</dbReference>
<proteinExistence type="inferred from homology"/>
<comment type="function">
    <text evidence="1 3">Catalyzes the reaction of cyanate with bicarbonate to produce ammonia and carbon dioxide.</text>
</comment>
<dbReference type="NCBIfam" id="TIGR00673">
    <property type="entry name" value="cynS"/>
    <property type="match status" value="1"/>
</dbReference>
<feature type="region of interest" description="Disordered" evidence="4">
    <location>
        <begin position="162"/>
        <end position="249"/>
    </location>
</feature>
<comment type="caution">
    <text evidence="6">The sequence shown here is derived from an EMBL/GenBank/DDBJ whole genome shotgun (WGS) entry which is preliminary data.</text>
</comment>
<dbReference type="InterPro" id="IPR036581">
    <property type="entry name" value="Cyanate_lyase_C_sf"/>
</dbReference>
<dbReference type="InterPro" id="IPR008076">
    <property type="entry name" value="Cyanase"/>
</dbReference>
<organism evidence="6 8">
    <name type="scientific">Ditylenchus destructor</name>
    <dbReference type="NCBI Taxonomy" id="166010"/>
    <lineage>
        <taxon>Eukaryota</taxon>
        <taxon>Metazoa</taxon>
        <taxon>Ecdysozoa</taxon>
        <taxon>Nematoda</taxon>
        <taxon>Chromadorea</taxon>
        <taxon>Rhabditida</taxon>
        <taxon>Tylenchina</taxon>
        <taxon>Tylenchomorpha</taxon>
        <taxon>Sphaerularioidea</taxon>
        <taxon>Anguinidae</taxon>
        <taxon>Anguininae</taxon>
        <taxon>Ditylenchus</taxon>
    </lineage>
</organism>
<dbReference type="InterPro" id="IPR003712">
    <property type="entry name" value="Cyanate_lyase_C"/>
</dbReference>
<dbReference type="PANTHER" id="PTHR34186">
    <property type="entry name" value="CYANATE HYDRATASE"/>
    <property type="match status" value="1"/>
</dbReference>
<evidence type="ECO:0000313" key="8">
    <source>
        <dbReference type="Proteomes" id="UP001201812"/>
    </source>
</evidence>
<dbReference type="SMART" id="SM01116">
    <property type="entry name" value="Cyanate_lyase"/>
    <property type="match status" value="1"/>
</dbReference>
<dbReference type="GO" id="GO:0008824">
    <property type="term" value="F:cyanate hydratase activity"/>
    <property type="evidence" value="ECO:0007669"/>
    <property type="project" value="UniProtKB-UniRule"/>
</dbReference>
<dbReference type="Gene3D" id="1.10.260.40">
    <property type="entry name" value="lambda repressor-like DNA-binding domains"/>
    <property type="match status" value="1"/>
</dbReference>
<feature type="domain" description="Cyanate lyase C-terminal" evidence="5">
    <location>
        <begin position="75"/>
        <end position="144"/>
    </location>
</feature>
<sequence>MVSSRSEVTQHILCEKVRRNLKWNDVAAAIACSKEWATAACLGQMKLEKADAEKIGQLFGLNDEEIAWLQIAPHKGSNSIPSDPLLYRFYEAIGVYGPALKELIHEEFGDGIMSAIDFTIDMEREPNEAGDRVKIMLRLALEQQLPYWHRLLFSQPGRCSTLARRPKSTLESERPTKDSSKDNKRAAPQPDQSGKLSEGTGKKEGVKPISKENLSKISDEDLNDPNVKAEGGDRKLYEAQEGGKLKRNK</sequence>
<name>A0AAD4MHV0_9BILA</name>
<comment type="similarity">
    <text evidence="3">Belongs to the cyanase family.</text>
</comment>
<keyword evidence="8" id="KW-1185">Reference proteome</keyword>
<dbReference type="Gene3D" id="3.30.1160.10">
    <property type="entry name" value="Cyanate lyase, C-terminal domain"/>
    <property type="match status" value="1"/>
</dbReference>
<protein>
    <recommendedName>
        <fullName evidence="3">Cyanate hydratase</fullName>
        <shortName evidence="3">Cyanase</shortName>
        <ecNumber evidence="3">4.2.1.104</ecNumber>
    </recommendedName>
    <alternativeName>
        <fullName evidence="3">Cyanate hydrolase</fullName>
    </alternativeName>
    <alternativeName>
        <fullName evidence="3">Cyanate lyase</fullName>
    </alternativeName>
</protein>
<feature type="active site" evidence="3">
    <location>
        <position position="114"/>
    </location>
</feature>
<evidence type="ECO:0000256" key="1">
    <source>
        <dbReference type="ARBA" id="ARBA00003561"/>
    </source>
</evidence>
<dbReference type="GO" id="GO:0003677">
    <property type="term" value="F:DNA binding"/>
    <property type="evidence" value="ECO:0007669"/>
    <property type="project" value="InterPro"/>
</dbReference>
<evidence type="ECO:0000256" key="3">
    <source>
        <dbReference type="HAMAP-Rule" id="MF_03139"/>
    </source>
</evidence>
<dbReference type="PRINTS" id="PR01693">
    <property type="entry name" value="CYANASE"/>
</dbReference>
<feature type="compositionally biased region" description="Basic and acidic residues" evidence="4">
    <location>
        <begin position="168"/>
        <end position="185"/>
    </location>
</feature>
<evidence type="ECO:0000259" key="5">
    <source>
        <dbReference type="SMART" id="SM01116"/>
    </source>
</evidence>
<feature type="compositionally biased region" description="Basic and acidic residues" evidence="4">
    <location>
        <begin position="200"/>
        <end position="219"/>
    </location>
</feature>
<accession>A0AAD4MHV0</accession>
<dbReference type="EC" id="4.2.1.104" evidence="3"/>